<proteinExistence type="predicted"/>
<dbReference type="AlphaFoldDB" id="A0AAV3ZPF1"/>
<feature type="compositionally biased region" description="Acidic residues" evidence="1">
    <location>
        <begin position="31"/>
        <end position="50"/>
    </location>
</feature>
<dbReference type="EMBL" id="BLXT01002742">
    <property type="protein sequence ID" value="GFN97198.1"/>
    <property type="molecule type" value="Genomic_DNA"/>
</dbReference>
<name>A0AAV3ZPF1_9GAST</name>
<comment type="caution">
    <text evidence="2">The sequence shown here is derived from an EMBL/GenBank/DDBJ whole genome shotgun (WGS) entry which is preliminary data.</text>
</comment>
<evidence type="ECO:0000313" key="2">
    <source>
        <dbReference type="EMBL" id="GFN97198.1"/>
    </source>
</evidence>
<organism evidence="2 3">
    <name type="scientific">Plakobranchus ocellatus</name>
    <dbReference type="NCBI Taxonomy" id="259542"/>
    <lineage>
        <taxon>Eukaryota</taxon>
        <taxon>Metazoa</taxon>
        <taxon>Spiralia</taxon>
        <taxon>Lophotrochozoa</taxon>
        <taxon>Mollusca</taxon>
        <taxon>Gastropoda</taxon>
        <taxon>Heterobranchia</taxon>
        <taxon>Euthyneura</taxon>
        <taxon>Panpulmonata</taxon>
        <taxon>Sacoglossa</taxon>
        <taxon>Placobranchoidea</taxon>
        <taxon>Plakobranchidae</taxon>
        <taxon>Plakobranchus</taxon>
    </lineage>
</organism>
<protein>
    <submittedName>
        <fullName evidence="2">Uncharacterized protein</fullName>
    </submittedName>
</protein>
<evidence type="ECO:0000313" key="3">
    <source>
        <dbReference type="Proteomes" id="UP000735302"/>
    </source>
</evidence>
<feature type="region of interest" description="Disordered" evidence="1">
    <location>
        <begin position="19"/>
        <end position="58"/>
    </location>
</feature>
<sequence>MMMKYQNLVMMKKKKKKSAAVGYNEAHNDDDGHDVDDDDGDDDDDDDKDIDDYKDASKYPPPRFSLSICHAEVWQSGENYASQFLASLIMLKNFRLIPHGDSNYGIPCLLHFAKFNTKVAQSTTSGFGFSILMTPYQGLDVTNLLNISYRRFFYPAWQWKQAWAN</sequence>
<reference evidence="2 3" key="1">
    <citation type="journal article" date="2021" name="Elife">
        <title>Chloroplast acquisition without the gene transfer in kleptoplastic sea slugs, Plakobranchus ocellatus.</title>
        <authorList>
            <person name="Maeda T."/>
            <person name="Takahashi S."/>
            <person name="Yoshida T."/>
            <person name="Shimamura S."/>
            <person name="Takaki Y."/>
            <person name="Nagai Y."/>
            <person name="Toyoda A."/>
            <person name="Suzuki Y."/>
            <person name="Arimoto A."/>
            <person name="Ishii H."/>
            <person name="Satoh N."/>
            <person name="Nishiyama T."/>
            <person name="Hasebe M."/>
            <person name="Maruyama T."/>
            <person name="Minagawa J."/>
            <person name="Obokata J."/>
            <person name="Shigenobu S."/>
        </authorList>
    </citation>
    <scope>NUCLEOTIDE SEQUENCE [LARGE SCALE GENOMIC DNA]</scope>
</reference>
<accession>A0AAV3ZPF1</accession>
<evidence type="ECO:0000256" key="1">
    <source>
        <dbReference type="SAM" id="MobiDB-lite"/>
    </source>
</evidence>
<dbReference type="Proteomes" id="UP000735302">
    <property type="component" value="Unassembled WGS sequence"/>
</dbReference>
<gene>
    <name evidence="2" type="ORF">PoB_002370400</name>
</gene>
<keyword evidence="3" id="KW-1185">Reference proteome</keyword>